<proteinExistence type="predicted"/>
<protein>
    <submittedName>
        <fullName evidence="5">3'-5' exoribonuclease YhaM</fullName>
    </submittedName>
</protein>
<feature type="compositionally biased region" description="Polar residues" evidence="3">
    <location>
        <begin position="293"/>
        <end position="306"/>
    </location>
</feature>
<dbReference type="PANTHER" id="PTHR37294">
    <property type="entry name" value="3'-5' EXORIBONUCLEASE YHAM"/>
    <property type="match status" value="1"/>
</dbReference>
<feature type="region of interest" description="Disordered" evidence="3">
    <location>
        <begin position="293"/>
        <end position="325"/>
    </location>
</feature>
<feature type="domain" description="HD" evidence="4">
    <location>
        <begin position="163"/>
        <end position="280"/>
    </location>
</feature>
<evidence type="ECO:0000256" key="1">
    <source>
        <dbReference type="ARBA" id="ARBA00022801"/>
    </source>
</evidence>
<keyword evidence="2" id="KW-0269">Exonuclease</keyword>
<dbReference type="SUPFAM" id="SSF109604">
    <property type="entry name" value="HD-domain/PDEase-like"/>
    <property type="match status" value="1"/>
</dbReference>
<name>A0A916QIF3_9LACO</name>
<evidence type="ECO:0000256" key="2">
    <source>
        <dbReference type="ARBA" id="ARBA00022839"/>
    </source>
</evidence>
<organism evidence="5 6">
    <name type="scientific">Lactobacillus corticis</name>
    <dbReference type="NCBI Taxonomy" id="2201249"/>
    <lineage>
        <taxon>Bacteria</taxon>
        <taxon>Bacillati</taxon>
        <taxon>Bacillota</taxon>
        <taxon>Bacilli</taxon>
        <taxon>Lactobacillales</taxon>
        <taxon>Lactobacillaceae</taxon>
        <taxon>Lactobacillus</taxon>
    </lineage>
</organism>
<keyword evidence="1" id="KW-0378">Hydrolase</keyword>
<sequence>MLKHLFDYNENEEFDQVLQIKYSQLRQGKRGQSYLALRLGDASGEVRSNYWDASPLDAERLKAGTLAQVNGKLEDYQGHLQIKLFSIRPIKPTEAGDLAEFTAASPVTPQEMEGEIQRFVKRIDNVVWQQVVTFLLKKWHERFYTYPAGKTNHHAIKGGLALHTLTMLKDARAIAGNYPQVNRSLLYAGCILHDLGKVLELSGPTVTSYTSEGNLIGHLVLIDEQVMLAAQQLQLDLTSEDLLLLRHLVLSHHGQLEYGSPKQPAILEAELLHRIDDLDAAVYAITKNLQNTKPGQFTEPVNSQNGRRYYRPIKDLPLDQSPKLG</sequence>
<dbReference type="CDD" id="cd00077">
    <property type="entry name" value="HDc"/>
    <property type="match status" value="1"/>
</dbReference>
<keyword evidence="6" id="KW-1185">Reference proteome</keyword>
<accession>A0A916QIF3</accession>
<evidence type="ECO:0000256" key="3">
    <source>
        <dbReference type="SAM" id="MobiDB-lite"/>
    </source>
</evidence>
<dbReference type="AlphaFoldDB" id="A0A916QIF3"/>
<dbReference type="Proteomes" id="UP000677218">
    <property type="component" value="Unassembled WGS sequence"/>
</dbReference>
<dbReference type="GO" id="GO:0004527">
    <property type="term" value="F:exonuclease activity"/>
    <property type="evidence" value="ECO:0007669"/>
    <property type="project" value="UniProtKB-KW"/>
</dbReference>
<dbReference type="Pfam" id="PF01966">
    <property type="entry name" value="HD"/>
    <property type="match status" value="1"/>
</dbReference>
<dbReference type="InterPro" id="IPR050798">
    <property type="entry name" value="YhaM_exoribonuc/phosphodiest"/>
</dbReference>
<dbReference type="FunFam" id="1.10.3210.10:FF:000008">
    <property type="entry name" value="3'-5' exoribonuclease YhaM"/>
    <property type="match status" value="1"/>
</dbReference>
<dbReference type="RefSeq" id="WP_212780346.1">
    <property type="nucleotide sequence ID" value="NZ_BMAY01000003.1"/>
</dbReference>
<dbReference type="Gene3D" id="1.10.3210.10">
    <property type="entry name" value="Hypothetical protein af1432"/>
    <property type="match status" value="1"/>
</dbReference>
<comment type="caution">
    <text evidence="5">The sequence shown here is derived from an EMBL/GenBank/DDBJ whole genome shotgun (WGS) entry which is preliminary data.</text>
</comment>
<dbReference type="InterPro" id="IPR012340">
    <property type="entry name" value="NA-bd_OB-fold"/>
</dbReference>
<dbReference type="PANTHER" id="PTHR37294:SF1">
    <property type="entry name" value="3'-5' EXORIBONUCLEASE YHAM"/>
    <property type="match status" value="1"/>
</dbReference>
<evidence type="ECO:0000259" key="4">
    <source>
        <dbReference type="Pfam" id="PF01966"/>
    </source>
</evidence>
<dbReference type="InterPro" id="IPR003607">
    <property type="entry name" value="HD/PDEase_dom"/>
</dbReference>
<evidence type="ECO:0000313" key="6">
    <source>
        <dbReference type="Proteomes" id="UP000677218"/>
    </source>
</evidence>
<evidence type="ECO:0000313" key="5">
    <source>
        <dbReference type="EMBL" id="GFZ26647.1"/>
    </source>
</evidence>
<reference evidence="5" key="1">
    <citation type="submission" date="2020-08" db="EMBL/GenBank/DDBJ databases">
        <title>Taxonomic study for Lactobacillus species isolated from hardwood bark.</title>
        <authorList>
            <person name="Tohno M."/>
            <person name="Tanizawa Y."/>
        </authorList>
    </citation>
    <scope>NUCLEOTIDE SEQUENCE</scope>
    <source>
        <strain evidence="5">B40</strain>
    </source>
</reference>
<dbReference type="CDD" id="cd04492">
    <property type="entry name" value="YhaM_OBF_like"/>
    <property type="match status" value="1"/>
</dbReference>
<dbReference type="InterPro" id="IPR006674">
    <property type="entry name" value="HD_domain"/>
</dbReference>
<gene>
    <name evidence="5" type="primary">yhaM</name>
    <name evidence="5" type="ORF">LCB40_05270</name>
</gene>
<keyword evidence="2" id="KW-0540">Nuclease</keyword>
<dbReference type="EMBL" id="BMAY01000003">
    <property type="protein sequence ID" value="GFZ26647.1"/>
    <property type="molecule type" value="Genomic_DNA"/>
</dbReference>
<dbReference type="GO" id="GO:0031125">
    <property type="term" value="P:rRNA 3'-end processing"/>
    <property type="evidence" value="ECO:0007669"/>
    <property type="project" value="TreeGrafter"/>
</dbReference>
<dbReference type="Gene3D" id="2.40.50.140">
    <property type="entry name" value="Nucleic acid-binding proteins"/>
    <property type="match status" value="1"/>
</dbReference>